<name>A0AAV9J921_9PEZI</name>
<keyword evidence="3" id="KW-1185">Reference proteome</keyword>
<keyword evidence="1" id="KW-0472">Membrane</keyword>
<dbReference type="Pfam" id="PF06966">
    <property type="entry name" value="DUF1295"/>
    <property type="match status" value="1"/>
</dbReference>
<protein>
    <recommendedName>
        <fullName evidence="4">DUF1295-domain-containing protein</fullName>
    </recommendedName>
</protein>
<sequence>MLTPLPPTTNLALPALKTLQDCAAYSQVVEPFLPQLTTLPAALAASLTSPAALAHLYTTTNPLLSGLAFSLALIPIFLVVSEINRNYSQVDRVWSILPTLYNAHYALWARLNGLPTQKVDNVLAFSVVWTLRLTYNYWRKGGYQVGSEDYRWQIIKKYIGQAGLSVLNVVFIASVQSILLFAVTSPTYILLLTSRLHSPMSLPDTLFARTLMALVLFEWFADGQQWAYHQAKAAYQATAKVPPGYTRAQMDRGFLTAGLWRYSRHPNFAAEQAIWVVLYTWGCASSGGVWWNWSVGGVVSYLLIFAGSTPITEWISSGKYAEYKVYQQRVGRFVPRLFGKGWDEEEMARVGPGLAKKGKQ</sequence>
<accession>A0AAV9J921</accession>
<evidence type="ECO:0000256" key="1">
    <source>
        <dbReference type="SAM" id="Phobius"/>
    </source>
</evidence>
<dbReference type="Proteomes" id="UP001324427">
    <property type="component" value="Unassembled WGS sequence"/>
</dbReference>
<comment type="caution">
    <text evidence="2">The sequence shown here is derived from an EMBL/GenBank/DDBJ whole genome shotgun (WGS) entry which is preliminary data.</text>
</comment>
<proteinExistence type="predicted"/>
<dbReference type="GO" id="GO:0016020">
    <property type="term" value="C:membrane"/>
    <property type="evidence" value="ECO:0007669"/>
    <property type="project" value="TreeGrafter"/>
</dbReference>
<dbReference type="PANTHER" id="PTHR32251:SF23">
    <property type="entry name" value="3-OXO-5-ALPHA-STEROID 4-DEHYDROGENASE (DUF1295)"/>
    <property type="match status" value="1"/>
</dbReference>
<dbReference type="EMBL" id="JAVFHQ010000053">
    <property type="protein sequence ID" value="KAK4541436.1"/>
    <property type="molecule type" value="Genomic_DNA"/>
</dbReference>
<keyword evidence="1" id="KW-1133">Transmembrane helix</keyword>
<organism evidence="2 3">
    <name type="scientific">Oleoguttula mirabilis</name>
    <dbReference type="NCBI Taxonomy" id="1507867"/>
    <lineage>
        <taxon>Eukaryota</taxon>
        <taxon>Fungi</taxon>
        <taxon>Dikarya</taxon>
        <taxon>Ascomycota</taxon>
        <taxon>Pezizomycotina</taxon>
        <taxon>Dothideomycetes</taxon>
        <taxon>Dothideomycetidae</taxon>
        <taxon>Mycosphaerellales</taxon>
        <taxon>Teratosphaeriaceae</taxon>
        <taxon>Oleoguttula</taxon>
    </lineage>
</organism>
<dbReference type="AlphaFoldDB" id="A0AAV9J921"/>
<feature type="transmembrane region" description="Helical" evidence="1">
    <location>
        <begin position="63"/>
        <end position="81"/>
    </location>
</feature>
<dbReference type="PANTHER" id="PTHR32251">
    <property type="entry name" value="3-OXO-5-ALPHA-STEROID 4-DEHYDROGENASE"/>
    <property type="match status" value="1"/>
</dbReference>
<feature type="transmembrane region" description="Helical" evidence="1">
    <location>
        <begin position="158"/>
        <end position="182"/>
    </location>
</feature>
<dbReference type="InterPro" id="IPR010721">
    <property type="entry name" value="UstE-like"/>
</dbReference>
<evidence type="ECO:0008006" key="4">
    <source>
        <dbReference type="Google" id="ProtNLM"/>
    </source>
</evidence>
<gene>
    <name evidence="2" type="ORF">LTR36_008037</name>
</gene>
<evidence type="ECO:0000313" key="3">
    <source>
        <dbReference type="Proteomes" id="UP001324427"/>
    </source>
</evidence>
<dbReference type="Gene3D" id="1.20.120.1630">
    <property type="match status" value="1"/>
</dbReference>
<evidence type="ECO:0000313" key="2">
    <source>
        <dbReference type="EMBL" id="KAK4541436.1"/>
    </source>
</evidence>
<reference evidence="2 3" key="1">
    <citation type="submission" date="2021-11" db="EMBL/GenBank/DDBJ databases">
        <title>Black yeast isolated from Biological Soil Crust.</title>
        <authorList>
            <person name="Kurbessoian T."/>
        </authorList>
    </citation>
    <scope>NUCLEOTIDE SEQUENCE [LARGE SCALE GENOMIC DNA]</scope>
    <source>
        <strain evidence="2 3">CCFEE 5522</strain>
    </source>
</reference>
<keyword evidence="1" id="KW-0812">Transmembrane</keyword>